<evidence type="ECO:0000313" key="2">
    <source>
        <dbReference type="Proteomes" id="UP000622245"/>
    </source>
</evidence>
<accession>A0ABS1YAM5</accession>
<organism evidence="1 2">
    <name type="scientific">Micromonospora tarensis</name>
    <dbReference type="NCBI Taxonomy" id="2806100"/>
    <lineage>
        <taxon>Bacteria</taxon>
        <taxon>Bacillati</taxon>
        <taxon>Actinomycetota</taxon>
        <taxon>Actinomycetes</taxon>
        <taxon>Micromonosporales</taxon>
        <taxon>Micromonosporaceae</taxon>
        <taxon>Micromonospora</taxon>
    </lineage>
</organism>
<comment type="caution">
    <text evidence="1">The sequence shown here is derived from an EMBL/GenBank/DDBJ whole genome shotgun (WGS) entry which is preliminary data.</text>
</comment>
<dbReference type="Proteomes" id="UP000622245">
    <property type="component" value="Unassembled WGS sequence"/>
</dbReference>
<protein>
    <submittedName>
        <fullName evidence="1">Uncharacterized protein</fullName>
    </submittedName>
</protein>
<reference evidence="1 2" key="1">
    <citation type="submission" date="2021-01" db="EMBL/GenBank/DDBJ databases">
        <title>Draft genome sequence of Micromonospora sp. strain STR1s_6.</title>
        <authorList>
            <person name="Karlyshev A."/>
            <person name="Jawad R."/>
        </authorList>
    </citation>
    <scope>NUCLEOTIDE SEQUENCE [LARGE SCALE GENOMIC DNA]</scope>
    <source>
        <strain evidence="1 2">STR1S-6</strain>
    </source>
</reference>
<dbReference type="EMBL" id="JAEVHL010000006">
    <property type="protein sequence ID" value="MBM0274423.1"/>
    <property type="molecule type" value="Genomic_DNA"/>
</dbReference>
<evidence type="ECO:0000313" key="1">
    <source>
        <dbReference type="EMBL" id="MBM0274423.1"/>
    </source>
</evidence>
<name>A0ABS1YAM5_9ACTN</name>
<proteinExistence type="predicted"/>
<keyword evidence="2" id="KW-1185">Reference proteome</keyword>
<sequence>MSKPATVTLLDQFIPEWDVHEHHRLRIDADVERVMTAVTEVTWAEASLARALSGLVGNKLPADKPLIDTFGGLDGALARASDELVFGAISPMRGDGPAHKNLDAEAFRTFAEPGFSKIAFNFRFADGELTTETRVGLTDPGSRRKFQFYC</sequence>
<gene>
    <name evidence="1" type="ORF">JM949_02570</name>
</gene>
<dbReference type="RefSeq" id="WP_203146848.1">
    <property type="nucleotide sequence ID" value="NZ_JAEVHL010000006.1"/>
</dbReference>